<reference evidence="4 5" key="1">
    <citation type="submission" date="2024-07" db="EMBL/GenBank/DDBJ databases">
        <title>Chromosome-level genome assembly of the water stick insect Ranatra chinensis (Heteroptera: Nepidae).</title>
        <authorList>
            <person name="Liu X."/>
        </authorList>
    </citation>
    <scope>NUCLEOTIDE SEQUENCE [LARGE SCALE GENOMIC DNA]</scope>
    <source>
        <strain evidence="4">Cailab_2021Rc</strain>
        <tissue evidence="4">Muscle</tissue>
    </source>
</reference>
<keyword evidence="5" id="KW-1185">Reference proteome</keyword>
<feature type="compositionally biased region" description="Basic residues" evidence="1">
    <location>
        <begin position="1"/>
        <end position="12"/>
    </location>
</feature>
<name>A0ABD0Z0M7_9HEMI</name>
<evidence type="ECO:0000256" key="1">
    <source>
        <dbReference type="SAM" id="MobiDB-lite"/>
    </source>
</evidence>
<feature type="domain" description="DOMON" evidence="3">
    <location>
        <begin position="5"/>
        <end position="131"/>
    </location>
</feature>
<dbReference type="InterPro" id="IPR045266">
    <property type="entry name" value="DOH_DOMON"/>
</dbReference>
<sequence>MASKRRNMFHKNKTQETTEKEPSVRQKRDTVDKGEVLGPYTPRHDFNAMDCTDMVIGTARGMTFRIWDYYTRDRSTPRVDTFWGGKNDLTAAMGFEKDGVTTILFRKKLIATEPTDHSIENAMMHIIWARGQEIGNYVHVPMSGLESETASVNDFYRPDELKYHGHKDQRGMTAINFFEQSPLTGQESGLSGMPLLNCRGQWLYPKDCNADEGKCEYVAKWQFDARTDNIHFTISTTNINLWTGIGFSNNRKMAQTDAVIGWIAKSGRPFIMDTWIVGQTAPLIDPSQNIYNVTGSSDEGVTTLTFTRKRNTGDSRVKNREKSDIVAKLLLELDDEQTKKNLQKGREEDLKKVFEDCIASGKIGSLTVDPGYLIFELMKSSQKPQETEDKNKTALISLTKLWIVIGCIAALIVVAIMQAGCTMCKVKNSASTVHKNSAWKDYSAANSNYAFEAFESEEKHPGSLGQTNGSSLSSRPAQKPINSHPMLNYQGNGNRFADTRSLQRPKACLSLRQACAPKRLRCFTATSPHAVQLEGCPVDRPPGPG</sequence>
<dbReference type="PANTHER" id="PTHR46901:SF2">
    <property type="entry name" value="GH04942P"/>
    <property type="match status" value="1"/>
</dbReference>
<dbReference type="PANTHER" id="PTHR46901">
    <property type="entry name" value="GH04942P"/>
    <property type="match status" value="1"/>
</dbReference>
<protein>
    <recommendedName>
        <fullName evidence="3">DOMON domain-containing protein</fullName>
    </recommendedName>
</protein>
<evidence type="ECO:0000256" key="2">
    <source>
        <dbReference type="SAM" id="Phobius"/>
    </source>
</evidence>
<feature type="transmembrane region" description="Helical" evidence="2">
    <location>
        <begin position="401"/>
        <end position="420"/>
    </location>
</feature>
<evidence type="ECO:0000313" key="4">
    <source>
        <dbReference type="EMBL" id="KAL1129683.1"/>
    </source>
</evidence>
<dbReference type="InterPro" id="IPR005018">
    <property type="entry name" value="DOMON_domain"/>
</dbReference>
<feature type="compositionally biased region" description="Polar residues" evidence="1">
    <location>
        <begin position="464"/>
        <end position="476"/>
    </location>
</feature>
<accession>A0ABD0Z0M7</accession>
<feature type="region of interest" description="Disordered" evidence="1">
    <location>
        <begin position="459"/>
        <end position="495"/>
    </location>
</feature>
<keyword evidence="2" id="KW-0812">Transmembrane</keyword>
<feature type="compositionally biased region" description="Basic and acidic residues" evidence="1">
    <location>
        <begin position="13"/>
        <end position="35"/>
    </location>
</feature>
<keyword evidence="2" id="KW-1133">Transmembrane helix</keyword>
<gene>
    <name evidence="4" type="ORF">AAG570_012628</name>
</gene>
<comment type="caution">
    <text evidence="4">The sequence shown here is derived from an EMBL/GenBank/DDBJ whole genome shotgun (WGS) entry which is preliminary data.</text>
</comment>
<dbReference type="SMART" id="SM00664">
    <property type="entry name" value="DoH"/>
    <property type="match status" value="2"/>
</dbReference>
<keyword evidence="2" id="KW-0472">Membrane</keyword>
<dbReference type="Proteomes" id="UP001558652">
    <property type="component" value="Unassembled WGS sequence"/>
</dbReference>
<dbReference type="EMBL" id="JBFDAA010000008">
    <property type="protein sequence ID" value="KAL1129683.1"/>
    <property type="molecule type" value="Genomic_DNA"/>
</dbReference>
<organism evidence="4 5">
    <name type="scientific">Ranatra chinensis</name>
    <dbReference type="NCBI Taxonomy" id="642074"/>
    <lineage>
        <taxon>Eukaryota</taxon>
        <taxon>Metazoa</taxon>
        <taxon>Ecdysozoa</taxon>
        <taxon>Arthropoda</taxon>
        <taxon>Hexapoda</taxon>
        <taxon>Insecta</taxon>
        <taxon>Pterygota</taxon>
        <taxon>Neoptera</taxon>
        <taxon>Paraneoptera</taxon>
        <taxon>Hemiptera</taxon>
        <taxon>Heteroptera</taxon>
        <taxon>Panheteroptera</taxon>
        <taxon>Nepomorpha</taxon>
        <taxon>Nepidae</taxon>
        <taxon>Ranatrinae</taxon>
        <taxon>Ranatra</taxon>
    </lineage>
</organism>
<evidence type="ECO:0000259" key="3">
    <source>
        <dbReference type="PROSITE" id="PS50836"/>
    </source>
</evidence>
<dbReference type="AlphaFoldDB" id="A0ABD0Z0M7"/>
<dbReference type="Pfam" id="PF03351">
    <property type="entry name" value="DOMON"/>
    <property type="match status" value="2"/>
</dbReference>
<proteinExistence type="predicted"/>
<dbReference type="PROSITE" id="PS50836">
    <property type="entry name" value="DOMON"/>
    <property type="match status" value="2"/>
</dbReference>
<dbReference type="CDD" id="cd09631">
    <property type="entry name" value="DOMON_DOH"/>
    <property type="match status" value="2"/>
</dbReference>
<evidence type="ECO:0000313" key="5">
    <source>
        <dbReference type="Proteomes" id="UP001558652"/>
    </source>
</evidence>
<feature type="domain" description="DOMON" evidence="3">
    <location>
        <begin position="215"/>
        <end position="345"/>
    </location>
</feature>
<feature type="region of interest" description="Disordered" evidence="1">
    <location>
        <begin position="1"/>
        <end position="37"/>
    </location>
</feature>